<dbReference type="SUPFAM" id="SSF54495">
    <property type="entry name" value="UBC-like"/>
    <property type="match status" value="1"/>
</dbReference>
<reference evidence="3 4" key="1">
    <citation type="submission" date="2016-03" db="EMBL/GenBank/DDBJ databases">
        <authorList>
            <person name="Devillers H."/>
        </authorList>
    </citation>
    <scope>NUCLEOTIDE SEQUENCE [LARGE SCALE GENOMIC DNA]</scope>
    <source>
        <strain evidence="3">CBS 6772</strain>
    </source>
</reference>
<dbReference type="Gene3D" id="3.10.110.10">
    <property type="entry name" value="Ubiquitin Conjugating Enzyme"/>
    <property type="match status" value="1"/>
</dbReference>
<feature type="domain" description="RWD" evidence="2">
    <location>
        <begin position="9"/>
        <end position="167"/>
    </location>
</feature>
<dbReference type="CDD" id="cd23824">
    <property type="entry name" value="RWD_ScGIR2-like"/>
    <property type="match status" value="1"/>
</dbReference>
<dbReference type="SMART" id="SM00591">
    <property type="entry name" value="RWD"/>
    <property type="match status" value="1"/>
</dbReference>
<protein>
    <submittedName>
        <fullName evidence="3">LAFE_0H07800g1_1</fullName>
    </submittedName>
</protein>
<organism evidence="3 4">
    <name type="scientific">Lachancea fermentati</name>
    <name type="common">Zygosaccharomyces fermentati</name>
    <dbReference type="NCBI Taxonomy" id="4955"/>
    <lineage>
        <taxon>Eukaryota</taxon>
        <taxon>Fungi</taxon>
        <taxon>Dikarya</taxon>
        <taxon>Ascomycota</taxon>
        <taxon>Saccharomycotina</taxon>
        <taxon>Saccharomycetes</taxon>
        <taxon>Saccharomycetales</taxon>
        <taxon>Saccharomycetaceae</taxon>
        <taxon>Lachancea</taxon>
    </lineage>
</organism>
<dbReference type="InterPro" id="IPR040213">
    <property type="entry name" value="GIR2-like"/>
</dbReference>
<evidence type="ECO:0000256" key="1">
    <source>
        <dbReference type="SAM" id="MobiDB-lite"/>
    </source>
</evidence>
<dbReference type="PROSITE" id="PS50908">
    <property type="entry name" value="RWD"/>
    <property type="match status" value="1"/>
</dbReference>
<dbReference type="InterPro" id="IPR016135">
    <property type="entry name" value="UBQ-conjugating_enzyme/RWD"/>
</dbReference>
<proteinExistence type="predicted"/>
<dbReference type="InterPro" id="IPR006575">
    <property type="entry name" value="RWD_dom"/>
</dbReference>
<dbReference type="Pfam" id="PF05773">
    <property type="entry name" value="RWD"/>
    <property type="match status" value="1"/>
</dbReference>
<evidence type="ECO:0000313" key="3">
    <source>
        <dbReference type="EMBL" id="SCW04178.1"/>
    </source>
</evidence>
<dbReference type="OMA" id="QWDEHKK"/>
<evidence type="ECO:0000259" key="2">
    <source>
        <dbReference type="PROSITE" id="PS50908"/>
    </source>
</evidence>
<name>A0A1G4MJX4_LACFM</name>
<dbReference type="EMBL" id="LT598491">
    <property type="protein sequence ID" value="SCW04178.1"/>
    <property type="molecule type" value="Genomic_DNA"/>
</dbReference>
<dbReference type="OrthoDB" id="277175at2759"/>
<gene>
    <name evidence="3" type="ORF">LAFE_0H07800G</name>
</gene>
<feature type="compositionally biased region" description="Acidic residues" evidence="1">
    <location>
        <begin position="91"/>
        <end position="105"/>
    </location>
</feature>
<feature type="region of interest" description="Disordered" evidence="1">
    <location>
        <begin position="83"/>
        <end position="105"/>
    </location>
</feature>
<accession>A0A1G4MJX4</accession>
<keyword evidence="4" id="KW-1185">Reference proteome</keyword>
<sequence>MDYKEEQLQEIEVLESIYPDELTQVSTQYPGVRFEVRLKLDLVPHDDSSFTADSLSVDHYLVVKVHLPETYPEVVPEVEIECEEEPKGGAYDDEDEDDNDEPEEIEYDEHGNPIEAKLTNLPDQIHFEEYADTLVSQLEQQADEDMLIGMQMCFALVSWIKESAERWFQESLSKLEREHERKLLEREKEEQKKFQGTKVTRESYLRWREQFRKEMGLDERDSARRLAAHNGKLSGRQIFEQGLDGSEDVDEDPNV</sequence>
<dbReference type="PANTHER" id="PTHR12292">
    <property type="entry name" value="RWD DOMAIN-CONTAINING PROTEIN"/>
    <property type="match status" value="1"/>
</dbReference>
<dbReference type="STRING" id="4955.A0A1G4MJX4"/>
<dbReference type="Proteomes" id="UP000190831">
    <property type="component" value="Chromosome H"/>
</dbReference>
<dbReference type="AlphaFoldDB" id="A0A1G4MJX4"/>
<evidence type="ECO:0000313" key="4">
    <source>
        <dbReference type="Proteomes" id="UP000190831"/>
    </source>
</evidence>